<dbReference type="EMBL" id="MN184886">
    <property type="protein sequence ID" value="QEQ94760.1"/>
    <property type="molecule type" value="Genomic_DNA"/>
</dbReference>
<gene>
    <name evidence="2" type="ORF">pEpSNUABM08_13</name>
</gene>
<organism evidence="2 3">
    <name type="scientific">Erwinia phage pEp_SNUABM_08</name>
    <dbReference type="NCBI Taxonomy" id="2593268"/>
    <lineage>
        <taxon>Viruses</taxon>
        <taxon>Duplodnaviria</taxon>
        <taxon>Heunggongvirae</taxon>
        <taxon>Uroviricota</taxon>
        <taxon>Caudoviricetes</taxon>
        <taxon>Casjensviridae</taxon>
        <taxon>Gwanakrovirus</taxon>
        <taxon>Gwanakrovirus SNUABM08</taxon>
    </lineage>
</organism>
<dbReference type="NCBIfam" id="TIGR01539">
    <property type="entry name" value="portal_lambda"/>
    <property type="match status" value="1"/>
</dbReference>
<dbReference type="GO" id="GO:0005198">
    <property type="term" value="F:structural molecule activity"/>
    <property type="evidence" value="ECO:0007669"/>
    <property type="project" value="InterPro"/>
</dbReference>
<dbReference type="Proteomes" id="UP000325507">
    <property type="component" value="Segment"/>
</dbReference>
<sequence>MKKLSLAESNALMPMALGGGGLEGAKIMSREMARWQPYGGSPDMLVNGAKKITDDRSRDAMMNDGYLSGVLHSTRDSIVGASYRLIAQPNVDVLKTIDPRFDDAWEEEFSMAVEGRFNLISESRANFLDATRRDNLTGLVRLGLASHVYSGEILFSGEWIRESDRPFNTAVQLIAPDRLCNPDNGPDELRLRRGVELNMWERPIAYHIRNGYMGDAYSTVQQVSWQRVEAEKPWGRKMIVHVCERDLPGQTRGLSEMVAALKQMRMTRRFQDITLQNAVIKASYAATMESELPMEMLAGAMGGNSIGMEEYLGTFMSRLQEYMGGANNLTIDGASIPVLFPNTKLNMQQLGTPGGVGTEFEISLIRHIAASLGYSYEEFARDFSKTNYSSARAAMNLTHKRMQAKKKTIADRMASEIYDLWFEEDWNAGNLPMPVGMKPSILYAPLVKQALTGCFWIGAGRGQIDEVKETQAAIMRISAGLSTYDKEAANLGMYFKDVVRARQKEDKLIKAAGLTFSGEATKPNTNDRQQTMTDNNDTQDREEDNDAAN</sequence>
<dbReference type="Pfam" id="PF05136">
    <property type="entry name" value="Phage_portal_2"/>
    <property type="match status" value="1"/>
</dbReference>
<evidence type="ECO:0000313" key="2">
    <source>
        <dbReference type="EMBL" id="QEQ94760.1"/>
    </source>
</evidence>
<feature type="compositionally biased region" description="Acidic residues" evidence="1">
    <location>
        <begin position="540"/>
        <end position="549"/>
    </location>
</feature>
<accession>A0A5J6DA85</accession>
<evidence type="ECO:0000313" key="3">
    <source>
        <dbReference type="Proteomes" id="UP000325507"/>
    </source>
</evidence>
<reference evidence="2 3" key="1">
    <citation type="submission" date="2019-07" db="EMBL/GenBank/DDBJ databases">
        <title>Complete genome sequence of bacteriophage infecting Erwinia pyrifoliae.</title>
        <authorList>
            <person name="Kim S.G."/>
            <person name="Park S.C."/>
        </authorList>
    </citation>
    <scope>NUCLEOTIDE SEQUENCE [LARGE SCALE GENOMIC DNA]</scope>
</reference>
<protein>
    <submittedName>
        <fullName evidence="2">Putative portal protein</fullName>
    </submittedName>
</protein>
<name>A0A5J6DA85_9CAUD</name>
<dbReference type="GO" id="GO:0019068">
    <property type="term" value="P:virion assembly"/>
    <property type="evidence" value="ECO:0007669"/>
    <property type="project" value="InterPro"/>
</dbReference>
<evidence type="ECO:0000256" key="1">
    <source>
        <dbReference type="SAM" id="MobiDB-lite"/>
    </source>
</evidence>
<dbReference type="InterPro" id="IPR006429">
    <property type="entry name" value="Phage_lambda_portal"/>
</dbReference>
<proteinExistence type="predicted"/>
<feature type="compositionally biased region" description="Polar residues" evidence="1">
    <location>
        <begin position="522"/>
        <end position="536"/>
    </location>
</feature>
<keyword evidence="3" id="KW-1185">Reference proteome</keyword>
<feature type="region of interest" description="Disordered" evidence="1">
    <location>
        <begin position="518"/>
        <end position="549"/>
    </location>
</feature>